<reference evidence="1" key="1">
    <citation type="journal article" date="2014" name="Int. J. Syst. Evol. Microbiol.">
        <title>Complete genome sequence of Corynebacterium casei LMG S-19264T (=DSM 44701T), isolated from a smear-ripened cheese.</title>
        <authorList>
            <consortium name="US DOE Joint Genome Institute (JGI-PGF)"/>
            <person name="Walter F."/>
            <person name="Albersmeier A."/>
            <person name="Kalinowski J."/>
            <person name="Ruckert C."/>
        </authorList>
    </citation>
    <scope>NUCLEOTIDE SEQUENCE</scope>
    <source>
        <strain evidence="1">CCM 7905</strain>
    </source>
</reference>
<evidence type="ECO:0000313" key="2">
    <source>
        <dbReference type="Proteomes" id="UP000654257"/>
    </source>
</evidence>
<dbReference type="RefSeq" id="WP_188545936.1">
    <property type="nucleotide sequence ID" value="NZ_BMCU01000003.1"/>
</dbReference>
<dbReference type="Gene3D" id="3.40.50.720">
    <property type="entry name" value="NAD(P)-binding Rossmann-like Domain"/>
    <property type="match status" value="1"/>
</dbReference>
<dbReference type="InterPro" id="IPR023401">
    <property type="entry name" value="ODC_N"/>
</dbReference>
<dbReference type="PANTHER" id="PTHR13812">
    <property type="entry name" value="KETIMINE REDUCTASE MU-CRYSTALLIN"/>
    <property type="match status" value="1"/>
</dbReference>
<dbReference type="PIRSF" id="PIRSF001439">
    <property type="entry name" value="CryM"/>
    <property type="match status" value="1"/>
</dbReference>
<dbReference type="InterPro" id="IPR036291">
    <property type="entry name" value="NAD(P)-bd_dom_sf"/>
</dbReference>
<dbReference type="Gene3D" id="3.30.1780.10">
    <property type="entry name" value="ornithine cyclodeaminase, domain 1"/>
    <property type="match status" value="1"/>
</dbReference>
<evidence type="ECO:0000313" key="1">
    <source>
        <dbReference type="EMBL" id="GGG16532.1"/>
    </source>
</evidence>
<comment type="caution">
    <text evidence="1">The sequence shown here is derived from an EMBL/GenBank/DDBJ whole genome shotgun (WGS) entry which is preliminary data.</text>
</comment>
<dbReference type="InterPro" id="IPR003462">
    <property type="entry name" value="ODC_Mu_crystall"/>
</dbReference>
<name>A0A917G0H1_9NOCA</name>
<dbReference type="EMBL" id="BMCU01000003">
    <property type="protein sequence ID" value="GGG16532.1"/>
    <property type="molecule type" value="Genomic_DNA"/>
</dbReference>
<protein>
    <submittedName>
        <fullName evidence="1">Ornithine cyclodeaminase</fullName>
    </submittedName>
</protein>
<accession>A0A917G0H1</accession>
<sequence>MSAPPETAQVSVFTDEQVVDIVDRREAARALRDVLVSAHRGTAHSIPKTMAQFDDASTAHSLGAIDLAQHIVAFKSWVNTPNGASAMLTLFDSVDGRTLAVMSAGALGMLRTAAAAAVATDLMADPAADRLAILGTGRQALHQVAAIHDVRPLEVVRVWSPRERSRIEFAERIESTLGVRAEAARSAQSAVADAPIVTAVTRATEPFLEGHWLAHGAHLNAVGAILPSTAELMPSVLRLSTVTAVDDIDNARRGSRELREHFGPDLGGVITLGEIVHRAVKRPDNPRLTVYKGLGSGLTDLAVAAMVWRNSTITKDLR</sequence>
<dbReference type="GO" id="GO:0005737">
    <property type="term" value="C:cytoplasm"/>
    <property type="evidence" value="ECO:0007669"/>
    <property type="project" value="TreeGrafter"/>
</dbReference>
<dbReference type="PANTHER" id="PTHR13812:SF19">
    <property type="entry name" value="KETIMINE REDUCTASE MU-CRYSTALLIN"/>
    <property type="match status" value="1"/>
</dbReference>
<gene>
    <name evidence="1" type="ORF">GCM10007304_33330</name>
</gene>
<dbReference type="Pfam" id="PF02423">
    <property type="entry name" value="OCD_Mu_crystall"/>
    <property type="match status" value="1"/>
</dbReference>
<dbReference type="SUPFAM" id="SSF51735">
    <property type="entry name" value="NAD(P)-binding Rossmann-fold domains"/>
    <property type="match status" value="1"/>
</dbReference>
<keyword evidence="2" id="KW-1185">Reference proteome</keyword>
<organism evidence="1 2">
    <name type="scientific">Rhodococcoides trifolii</name>
    <dbReference type="NCBI Taxonomy" id="908250"/>
    <lineage>
        <taxon>Bacteria</taxon>
        <taxon>Bacillati</taxon>
        <taxon>Actinomycetota</taxon>
        <taxon>Actinomycetes</taxon>
        <taxon>Mycobacteriales</taxon>
        <taxon>Nocardiaceae</taxon>
        <taxon>Rhodococcoides</taxon>
    </lineage>
</organism>
<reference evidence="1" key="2">
    <citation type="submission" date="2020-09" db="EMBL/GenBank/DDBJ databases">
        <authorList>
            <person name="Sun Q."/>
            <person name="Sedlacek I."/>
        </authorList>
    </citation>
    <scope>NUCLEOTIDE SEQUENCE</scope>
    <source>
        <strain evidence="1">CCM 7905</strain>
    </source>
</reference>
<dbReference type="Proteomes" id="UP000654257">
    <property type="component" value="Unassembled WGS sequence"/>
</dbReference>
<dbReference type="AlphaFoldDB" id="A0A917G0H1"/>
<proteinExistence type="predicted"/>